<dbReference type="Gene3D" id="1.10.1410.10">
    <property type="match status" value="2"/>
</dbReference>
<proteinExistence type="predicted"/>
<comment type="caution">
    <text evidence="1">The sequence shown here is derived from an EMBL/GenBank/DDBJ whole genome shotgun (WGS) entry which is preliminary data.</text>
</comment>
<protein>
    <submittedName>
        <fullName evidence="1">4080_t:CDS:1</fullName>
    </submittedName>
</protein>
<keyword evidence="2" id="KW-1185">Reference proteome</keyword>
<reference evidence="1 2" key="1">
    <citation type="submission" date="2021-06" db="EMBL/GenBank/DDBJ databases">
        <authorList>
            <person name="Kallberg Y."/>
            <person name="Tangrot J."/>
            <person name="Rosling A."/>
        </authorList>
    </citation>
    <scope>NUCLEOTIDE SEQUENCE [LARGE SCALE GENOMIC DNA]</scope>
    <source>
        <strain evidence="1 2">120-4 pot B 10/14</strain>
    </source>
</reference>
<gene>
    <name evidence="1" type="ORF">GMARGA_LOCUS13791</name>
</gene>
<sequence length="146" mass="17645">MIIKYWARKRDLNDAACGTLSSYTWICMVLNFLQMHYPPILPILKINEKELLEVEYENNDSSDMHWKLCIEEPYNPERNLGNRIYNYRFKKIIEEFRRAVKYLYKANLELCCQMHEIYDKHDDEYEYCDNGIPIITLEALCKAKFI</sequence>
<organism evidence="1 2">
    <name type="scientific">Gigaspora margarita</name>
    <dbReference type="NCBI Taxonomy" id="4874"/>
    <lineage>
        <taxon>Eukaryota</taxon>
        <taxon>Fungi</taxon>
        <taxon>Fungi incertae sedis</taxon>
        <taxon>Mucoromycota</taxon>
        <taxon>Glomeromycotina</taxon>
        <taxon>Glomeromycetes</taxon>
        <taxon>Diversisporales</taxon>
        <taxon>Gigasporaceae</taxon>
        <taxon>Gigaspora</taxon>
    </lineage>
</organism>
<evidence type="ECO:0000313" key="2">
    <source>
        <dbReference type="Proteomes" id="UP000789901"/>
    </source>
</evidence>
<dbReference type="EMBL" id="CAJVQB010008891">
    <property type="protein sequence ID" value="CAG8724294.1"/>
    <property type="molecule type" value="Genomic_DNA"/>
</dbReference>
<dbReference type="SUPFAM" id="SSF81631">
    <property type="entry name" value="PAP/OAS1 substrate-binding domain"/>
    <property type="match status" value="1"/>
</dbReference>
<accession>A0ABN7V327</accession>
<evidence type="ECO:0000313" key="1">
    <source>
        <dbReference type="EMBL" id="CAG8724294.1"/>
    </source>
</evidence>
<name>A0ABN7V327_GIGMA</name>
<dbReference type="PANTHER" id="PTHR12271">
    <property type="entry name" value="POLY A POLYMERASE CID PAP -RELATED"/>
    <property type="match status" value="1"/>
</dbReference>
<dbReference type="Proteomes" id="UP000789901">
    <property type="component" value="Unassembled WGS sequence"/>
</dbReference>
<dbReference type="PANTHER" id="PTHR12271:SF113">
    <property type="entry name" value="POLY(A) RNA POLYMERASE CID11"/>
    <property type="match status" value="1"/>
</dbReference>